<evidence type="ECO:0000256" key="1">
    <source>
        <dbReference type="SAM" id="Phobius"/>
    </source>
</evidence>
<keyword evidence="4" id="KW-1185">Reference proteome</keyword>
<dbReference type="PRINTS" id="PR00625">
    <property type="entry name" value="JDOMAIN"/>
</dbReference>
<sequence>MNRFLIQNELRRCYKITLLNSRCTFRVPFFRYKSHYTSLGLESTASTKDIKSAYYKLSLKHHPDKNDGSPESVEKFRQIAEAYEVLGNPEKKKEYDRDCHTKSDYYTSNSRGHHQDARTGYYYRAARRTGRDQYYNYEEHIRKHYEQFYREREQEQENLRRYYNRYYQKNHEYYRAKPPNYPPTKTLKELLTSRAFYSLIALWGFLIIMSLFTDGDQIRKKNDKTIYYNVHKSDIPRPIYYNVNKEKDNDVKE</sequence>
<dbReference type="PANTHER" id="PTHR44873">
    <property type="entry name" value="DNAJ HOMOLOG SUBFAMILY C MEMBER 30, MITOCHONDRIAL"/>
    <property type="match status" value="1"/>
</dbReference>
<dbReference type="CDD" id="cd06257">
    <property type="entry name" value="DnaJ"/>
    <property type="match status" value="1"/>
</dbReference>
<dbReference type="Proteomes" id="UP000827092">
    <property type="component" value="Unassembled WGS sequence"/>
</dbReference>
<dbReference type="InterPro" id="IPR001623">
    <property type="entry name" value="DnaJ_domain"/>
</dbReference>
<keyword evidence="1" id="KW-0472">Membrane</keyword>
<feature type="domain" description="J" evidence="2">
    <location>
        <begin position="34"/>
        <end position="99"/>
    </location>
</feature>
<proteinExistence type="predicted"/>
<name>A0AAV6VGP0_9ARAC</name>
<dbReference type="SUPFAM" id="SSF46565">
    <property type="entry name" value="Chaperone J-domain"/>
    <property type="match status" value="1"/>
</dbReference>
<organism evidence="3 4">
    <name type="scientific">Oedothorax gibbosus</name>
    <dbReference type="NCBI Taxonomy" id="931172"/>
    <lineage>
        <taxon>Eukaryota</taxon>
        <taxon>Metazoa</taxon>
        <taxon>Ecdysozoa</taxon>
        <taxon>Arthropoda</taxon>
        <taxon>Chelicerata</taxon>
        <taxon>Arachnida</taxon>
        <taxon>Araneae</taxon>
        <taxon>Araneomorphae</taxon>
        <taxon>Entelegynae</taxon>
        <taxon>Araneoidea</taxon>
        <taxon>Linyphiidae</taxon>
        <taxon>Erigoninae</taxon>
        <taxon>Oedothorax</taxon>
    </lineage>
</organism>
<dbReference type="AlphaFoldDB" id="A0AAV6VGP0"/>
<dbReference type="InterPro" id="IPR053025">
    <property type="entry name" value="Mito_ATP_Synthase-Asso"/>
</dbReference>
<dbReference type="PROSITE" id="PS50076">
    <property type="entry name" value="DNAJ_2"/>
    <property type="match status" value="1"/>
</dbReference>
<keyword evidence="1" id="KW-1133">Transmembrane helix</keyword>
<dbReference type="Pfam" id="PF00226">
    <property type="entry name" value="DnaJ"/>
    <property type="match status" value="1"/>
</dbReference>
<keyword evidence="1" id="KW-0812">Transmembrane</keyword>
<protein>
    <recommendedName>
        <fullName evidence="2">J domain-containing protein</fullName>
    </recommendedName>
</protein>
<dbReference type="Gene3D" id="1.10.287.110">
    <property type="entry name" value="DnaJ domain"/>
    <property type="match status" value="1"/>
</dbReference>
<dbReference type="InterPro" id="IPR018253">
    <property type="entry name" value="DnaJ_domain_CS"/>
</dbReference>
<evidence type="ECO:0000313" key="4">
    <source>
        <dbReference type="Proteomes" id="UP000827092"/>
    </source>
</evidence>
<accession>A0AAV6VGP0</accession>
<dbReference type="PROSITE" id="PS00636">
    <property type="entry name" value="DNAJ_1"/>
    <property type="match status" value="1"/>
</dbReference>
<dbReference type="SMART" id="SM00271">
    <property type="entry name" value="DnaJ"/>
    <property type="match status" value="1"/>
</dbReference>
<dbReference type="InterPro" id="IPR036869">
    <property type="entry name" value="J_dom_sf"/>
</dbReference>
<feature type="transmembrane region" description="Helical" evidence="1">
    <location>
        <begin position="195"/>
        <end position="212"/>
    </location>
</feature>
<dbReference type="EMBL" id="JAFNEN010000078">
    <property type="protein sequence ID" value="KAG8195805.1"/>
    <property type="molecule type" value="Genomic_DNA"/>
</dbReference>
<dbReference type="PANTHER" id="PTHR44873:SF1">
    <property type="entry name" value="DNAJ HOMOLOG SUBFAMILY C MEMBER 30, MITOCHONDRIAL"/>
    <property type="match status" value="1"/>
</dbReference>
<evidence type="ECO:0000259" key="2">
    <source>
        <dbReference type="PROSITE" id="PS50076"/>
    </source>
</evidence>
<reference evidence="3 4" key="1">
    <citation type="journal article" date="2022" name="Nat. Ecol. Evol.">
        <title>A masculinizing supergene underlies an exaggerated male reproductive morph in a spider.</title>
        <authorList>
            <person name="Hendrickx F."/>
            <person name="De Corte Z."/>
            <person name="Sonet G."/>
            <person name="Van Belleghem S.M."/>
            <person name="Kostlbacher S."/>
            <person name="Vangestel C."/>
        </authorList>
    </citation>
    <scope>NUCLEOTIDE SEQUENCE [LARGE SCALE GENOMIC DNA]</scope>
    <source>
        <strain evidence="3">W744_W776</strain>
    </source>
</reference>
<gene>
    <name evidence="3" type="ORF">JTE90_004808</name>
</gene>
<comment type="caution">
    <text evidence="3">The sequence shown here is derived from an EMBL/GenBank/DDBJ whole genome shotgun (WGS) entry which is preliminary data.</text>
</comment>
<evidence type="ECO:0000313" key="3">
    <source>
        <dbReference type="EMBL" id="KAG8195805.1"/>
    </source>
</evidence>